<keyword evidence="1" id="KW-0812">Transmembrane</keyword>
<dbReference type="Gene3D" id="3.40.50.1820">
    <property type="entry name" value="alpha/beta hydrolase"/>
    <property type="match status" value="1"/>
</dbReference>
<dbReference type="Proteomes" id="UP000604046">
    <property type="component" value="Unassembled WGS sequence"/>
</dbReference>
<dbReference type="EMBL" id="CAJNDS010001112">
    <property type="protein sequence ID" value="CAE7247459.1"/>
    <property type="molecule type" value="Genomic_DNA"/>
</dbReference>
<keyword evidence="1" id="KW-1133">Transmembrane helix</keyword>
<comment type="caution">
    <text evidence="2">The sequence shown here is derived from an EMBL/GenBank/DDBJ whole genome shotgun (WGS) entry which is preliminary data.</text>
</comment>
<organism evidence="2 3">
    <name type="scientific">Symbiodinium natans</name>
    <dbReference type="NCBI Taxonomy" id="878477"/>
    <lineage>
        <taxon>Eukaryota</taxon>
        <taxon>Sar</taxon>
        <taxon>Alveolata</taxon>
        <taxon>Dinophyceae</taxon>
        <taxon>Suessiales</taxon>
        <taxon>Symbiodiniaceae</taxon>
        <taxon>Symbiodinium</taxon>
    </lineage>
</organism>
<accession>A0A812LPZ0</accession>
<dbReference type="OrthoDB" id="440827at2759"/>
<name>A0A812LPZ0_9DINO</name>
<feature type="transmembrane region" description="Helical" evidence="1">
    <location>
        <begin position="20"/>
        <end position="47"/>
    </location>
</feature>
<dbReference type="InterPro" id="IPR029058">
    <property type="entry name" value="AB_hydrolase_fold"/>
</dbReference>
<dbReference type="SUPFAM" id="SSF53474">
    <property type="entry name" value="alpha/beta-Hydrolases"/>
    <property type="match status" value="1"/>
</dbReference>
<keyword evidence="1" id="KW-0472">Membrane</keyword>
<protein>
    <submittedName>
        <fullName evidence="2">Unc-89 protein</fullName>
    </submittedName>
</protein>
<feature type="transmembrane region" description="Helical" evidence="1">
    <location>
        <begin position="59"/>
        <end position="80"/>
    </location>
</feature>
<reference evidence="2" key="1">
    <citation type="submission" date="2021-02" db="EMBL/GenBank/DDBJ databases">
        <authorList>
            <person name="Dougan E. K."/>
            <person name="Rhodes N."/>
            <person name="Thang M."/>
            <person name="Chan C."/>
        </authorList>
    </citation>
    <scope>NUCLEOTIDE SEQUENCE</scope>
</reference>
<keyword evidence="3" id="KW-1185">Reference proteome</keyword>
<gene>
    <name evidence="2" type="primary">unc-89</name>
    <name evidence="2" type="ORF">SNAT2548_LOCUS11856</name>
</gene>
<proteinExistence type="predicted"/>
<evidence type="ECO:0000313" key="3">
    <source>
        <dbReference type="Proteomes" id="UP000604046"/>
    </source>
</evidence>
<sequence length="443" mass="48185">MGVGSRIMRWTMDWRAQALTLLALCCLMLLLQCSISWGLLCLCEVLLCRSMPKKRWVCVDTALVGLPCLVFISYLVFGIAQGIPGISGDLLSDMFFMVAAVVIRICQHYRPAHPDASDSDQAPAPGAKGFRLCGRCCCGGCAVILTISLLAQSVGMLVFLGQSPRPAYTRTAIAYWCKGEPNNSLVVLEPGYLASPGTLYFVQEALAQSTRVCIYDPVGTGFSGGQDPNFRSDAAAMKDVVDSELAKHAGSDSWLVVVGGHSRGHLSSCRFWVDYASSYDRLALLAFDGSHCGQTGCSTCSDFGDVFTALRIFVTPFWTLFSGLLRLTLALAQLMREPLVQAEFDYPAPALLQLAEPYFWPKLWRSQALRGEAWLKSYDGPAYSQCLEQRLTASSVDSSSPHHLYINAGDICTPSACAGHMSILSNRWYANVASAKAARFIAP</sequence>
<evidence type="ECO:0000256" key="1">
    <source>
        <dbReference type="SAM" id="Phobius"/>
    </source>
</evidence>
<dbReference type="AlphaFoldDB" id="A0A812LPZ0"/>
<evidence type="ECO:0000313" key="2">
    <source>
        <dbReference type="EMBL" id="CAE7247459.1"/>
    </source>
</evidence>